<comment type="caution">
    <text evidence="1">The sequence shown here is derived from an EMBL/GenBank/DDBJ whole genome shotgun (WGS) entry which is preliminary data.</text>
</comment>
<gene>
    <name evidence="1" type="ORF">LCGC14_1274920</name>
</gene>
<name>A0A0F9P043_9ZZZZ</name>
<sequence>MASDIEVTIGGLDYIIDRVRLGSFLKLQRAARRLRKAADKADTGAIADALFEYLMACIPGLSREDFNNLPWYEVISAYQKILFLNAIPGAENFSMLKNVIPNKGGTIIAWDHDDREVMLWIHTIAMAYKWSRPDIENLWPEEAVGFIQEILADNQFEKEFIYSLSEIAYPYDKATKKSRFIPMTRPAWMVIGGGKKNERVLKEALPVGNVLYPKDDERFKDVLH</sequence>
<reference evidence="1" key="1">
    <citation type="journal article" date="2015" name="Nature">
        <title>Complex archaea that bridge the gap between prokaryotes and eukaryotes.</title>
        <authorList>
            <person name="Spang A."/>
            <person name="Saw J.H."/>
            <person name="Jorgensen S.L."/>
            <person name="Zaremba-Niedzwiedzka K."/>
            <person name="Martijn J."/>
            <person name="Lind A.E."/>
            <person name="van Eijk R."/>
            <person name="Schleper C."/>
            <person name="Guy L."/>
            <person name="Ettema T.J."/>
        </authorList>
    </citation>
    <scope>NUCLEOTIDE SEQUENCE</scope>
</reference>
<dbReference type="AlphaFoldDB" id="A0A0F9P043"/>
<proteinExistence type="predicted"/>
<evidence type="ECO:0000313" key="1">
    <source>
        <dbReference type="EMBL" id="KKM86842.1"/>
    </source>
</evidence>
<accession>A0A0F9P043</accession>
<dbReference type="EMBL" id="LAZR01007192">
    <property type="protein sequence ID" value="KKM86842.1"/>
    <property type="molecule type" value="Genomic_DNA"/>
</dbReference>
<protein>
    <submittedName>
        <fullName evidence="1">Uncharacterized protein</fullName>
    </submittedName>
</protein>
<organism evidence="1">
    <name type="scientific">marine sediment metagenome</name>
    <dbReference type="NCBI Taxonomy" id="412755"/>
    <lineage>
        <taxon>unclassified sequences</taxon>
        <taxon>metagenomes</taxon>
        <taxon>ecological metagenomes</taxon>
    </lineage>
</organism>